<dbReference type="AlphaFoldDB" id="A0A329D6Z0"/>
<reference evidence="1 2" key="1">
    <citation type="submission" date="2018-06" db="EMBL/GenBank/DDBJ databases">
        <title>Genomic Encyclopedia of Type Strains, Phase III (KMG-III): the genomes of soil and plant-associated and newly described type strains.</title>
        <authorList>
            <person name="Whitman W."/>
        </authorList>
    </citation>
    <scope>NUCLEOTIDE SEQUENCE [LARGE SCALE GENOMIC DNA]</scope>
    <source>
        <strain evidence="1 2">LMG 23644</strain>
    </source>
</reference>
<gene>
    <name evidence="1" type="ORF">BX591_102601</name>
</gene>
<sequence length="107" mass="12155">MADILHIPVVCQPKGRRRTRPRSEMPLTSAVSLQTYRENIDLSSGLAAVKEMQRDSYIHLTVNAFGDITYDCHVNCVNIERFMDVLVLLLVRARMVRTKGSASYQSE</sequence>
<proteinExistence type="predicted"/>
<organism evidence="1 2">
    <name type="scientific">Paraburkholderia bryophila</name>
    <dbReference type="NCBI Taxonomy" id="420952"/>
    <lineage>
        <taxon>Bacteria</taxon>
        <taxon>Pseudomonadati</taxon>
        <taxon>Pseudomonadota</taxon>
        <taxon>Betaproteobacteria</taxon>
        <taxon>Burkholderiales</taxon>
        <taxon>Burkholderiaceae</taxon>
        <taxon>Paraburkholderia</taxon>
    </lineage>
</organism>
<accession>A0A329D6Z0</accession>
<dbReference type="EMBL" id="QLTK01000002">
    <property type="protein sequence ID" value="RAS38305.1"/>
    <property type="molecule type" value="Genomic_DNA"/>
</dbReference>
<dbReference type="RefSeq" id="WP_111929847.1">
    <property type="nucleotide sequence ID" value="NZ_CADFFP010000001.1"/>
</dbReference>
<protein>
    <submittedName>
        <fullName evidence="1">Uncharacterized protein</fullName>
    </submittedName>
</protein>
<evidence type="ECO:0000313" key="1">
    <source>
        <dbReference type="EMBL" id="RAS38305.1"/>
    </source>
</evidence>
<dbReference type="Proteomes" id="UP000248918">
    <property type="component" value="Unassembled WGS sequence"/>
</dbReference>
<evidence type="ECO:0000313" key="2">
    <source>
        <dbReference type="Proteomes" id="UP000248918"/>
    </source>
</evidence>
<name>A0A329D6Z0_9BURK</name>
<comment type="caution">
    <text evidence="1">The sequence shown here is derived from an EMBL/GenBank/DDBJ whole genome shotgun (WGS) entry which is preliminary data.</text>
</comment>